<gene>
    <name evidence="2" type="ORF">JT362_28415</name>
</gene>
<sequence>MKTLPDNPNLDHLRRQAKDLLAGLRDSDPDASLADAQTSLAEQYGFRTWADLKAEVDRTRGTVDVADPALARRIAERFGLGEVTGPMRSVSRPDEAGRRWTLPTDRGRWAPRTVDDVFPVTDGEDNTRFQEAAARAGVLLPAPVRGRTGASVEEIDGNRWRVYQWLRSGPPLAAPVSAVVTRAVGDILATIHALRFPVAEICPWNARRLSTTSWARLAQVAADRGAAWSAVLDSAVPTLVELESIGAGVVTGEPVMCHNNLSPGNVRRGPDGRLAVAGWEHASGLPPEWELSAALAAWAVDPRGGVNAAGARALLDGYRARAGVLPPLSLDTFRSAAIGLLNYVSGQVHLALEADSPDERRYADRDVRHVLTHLPTRTTYSSLVTWGTMPP</sequence>
<name>A0ABT2JGQ8_9PSEU</name>
<dbReference type="EMBL" id="JAFFZE010000023">
    <property type="protein sequence ID" value="MCT2587054.1"/>
    <property type="molecule type" value="Genomic_DNA"/>
</dbReference>
<feature type="domain" description="Aminoglycoside phosphotransferase" evidence="1">
    <location>
        <begin position="125"/>
        <end position="322"/>
    </location>
</feature>
<protein>
    <submittedName>
        <fullName evidence="2">Phosphotransferase</fullName>
    </submittedName>
</protein>
<evidence type="ECO:0000313" key="2">
    <source>
        <dbReference type="EMBL" id="MCT2587054.1"/>
    </source>
</evidence>
<dbReference type="InterPro" id="IPR002575">
    <property type="entry name" value="Aminoglycoside_PTrfase"/>
</dbReference>
<dbReference type="Proteomes" id="UP001156441">
    <property type="component" value="Unassembled WGS sequence"/>
</dbReference>
<accession>A0ABT2JGQ8</accession>
<dbReference type="Gene3D" id="3.90.1200.10">
    <property type="match status" value="1"/>
</dbReference>
<dbReference type="SUPFAM" id="SSF56112">
    <property type="entry name" value="Protein kinase-like (PK-like)"/>
    <property type="match status" value="1"/>
</dbReference>
<keyword evidence="3" id="KW-1185">Reference proteome</keyword>
<comment type="caution">
    <text evidence="2">The sequence shown here is derived from an EMBL/GenBank/DDBJ whole genome shotgun (WGS) entry which is preliminary data.</text>
</comment>
<proteinExistence type="predicted"/>
<reference evidence="2 3" key="1">
    <citation type="submission" date="2021-02" db="EMBL/GenBank/DDBJ databases">
        <title>Actinophytocola xerophila sp. nov., isolated from soil of cotton cropping field.</title>
        <authorList>
            <person name="Huang R."/>
            <person name="Chen X."/>
            <person name="Ge X."/>
            <person name="Liu W."/>
        </authorList>
    </citation>
    <scope>NUCLEOTIDE SEQUENCE [LARGE SCALE GENOMIC DNA]</scope>
    <source>
        <strain evidence="2 3">S1-96</strain>
    </source>
</reference>
<evidence type="ECO:0000259" key="1">
    <source>
        <dbReference type="Pfam" id="PF01636"/>
    </source>
</evidence>
<organism evidence="2 3">
    <name type="scientific">Actinophytocola gossypii</name>
    <dbReference type="NCBI Taxonomy" id="2812003"/>
    <lineage>
        <taxon>Bacteria</taxon>
        <taxon>Bacillati</taxon>
        <taxon>Actinomycetota</taxon>
        <taxon>Actinomycetes</taxon>
        <taxon>Pseudonocardiales</taxon>
        <taxon>Pseudonocardiaceae</taxon>
    </lineage>
</organism>
<dbReference type="InterPro" id="IPR011009">
    <property type="entry name" value="Kinase-like_dom_sf"/>
</dbReference>
<dbReference type="Pfam" id="PF01636">
    <property type="entry name" value="APH"/>
    <property type="match status" value="1"/>
</dbReference>
<dbReference type="RefSeq" id="WP_260194942.1">
    <property type="nucleotide sequence ID" value="NZ_JAFFZE010000023.1"/>
</dbReference>
<evidence type="ECO:0000313" key="3">
    <source>
        <dbReference type="Proteomes" id="UP001156441"/>
    </source>
</evidence>